<reference evidence="2" key="1">
    <citation type="submission" date="2022-11" db="UniProtKB">
        <authorList>
            <consortium name="WormBaseParasite"/>
        </authorList>
    </citation>
    <scope>IDENTIFICATION</scope>
</reference>
<organism evidence="1 2">
    <name type="scientific">Meloidogyne javanica</name>
    <name type="common">Root-knot nematode worm</name>
    <dbReference type="NCBI Taxonomy" id="6303"/>
    <lineage>
        <taxon>Eukaryota</taxon>
        <taxon>Metazoa</taxon>
        <taxon>Ecdysozoa</taxon>
        <taxon>Nematoda</taxon>
        <taxon>Chromadorea</taxon>
        <taxon>Rhabditida</taxon>
        <taxon>Tylenchina</taxon>
        <taxon>Tylenchomorpha</taxon>
        <taxon>Tylenchoidea</taxon>
        <taxon>Meloidogynidae</taxon>
        <taxon>Meloidogyninae</taxon>
        <taxon>Meloidogyne</taxon>
        <taxon>Meloidogyne incognita group</taxon>
    </lineage>
</organism>
<dbReference type="Proteomes" id="UP000887561">
    <property type="component" value="Unplaced"/>
</dbReference>
<dbReference type="WBParaSite" id="scaffold35448_cov289.g22494">
    <property type="protein sequence ID" value="scaffold35448_cov289.g22494"/>
    <property type="gene ID" value="scaffold35448_cov289.g22494"/>
</dbReference>
<dbReference type="AlphaFoldDB" id="A0A915MB77"/>
<keyword evidence="1" id="KW-1185">Reference proteome</keyword>
<accession>A0A915MB77</accession>
<proteinExistence type="predicted"/>
<evidence type="ECO:0000313" key="2">
    <source>
        <dbReference type="WBParaSite" id="scaffold35448_cov289.g22494"/>
    </source>
</evidence>
<evidence type="ECO:0000313" key="1">
    <source>
        <dbReference type="Proteomes" id="UP000887561"/>
    </source>
</evidence>
<protein>
    <submittedName>
        <fullName evidence="2">Uncharacterized protein</fullName>
    </submittedName>
</protein>
<sequence>MAKCYMDAFYQKPPSIPRNDIVAMEETLNPHLAFSEQIDNCLMDIEAIVIYNTWRKTLSTFSMPLRSAYLTFGGGLIRKLIIKISDEELRTTLNGMLQRIKIEIESNFPNVAYSFLRKKFDPKAFNEANEKLESSLKSVKVKGELGENYQEYSPQFPKVLKVISVVHHGERLDNDKEEKKKALESKEQCYYSEDCNRKFGLDNSPLNETGKKRATILRKV</sequence>
<name>A0A915MB77_MELJA</name>